<evidence type="ECO:0000313" key="2">
    <source>
        <dbReference type="EMBL" id="KAK0747710.1"/>
    </source>
</evidence>
<protein>
    <submittedName>
        <fullName evidence="2">Uncharacterized protein</fullName>
    </submittedName>
</protein>
<dbReference type="EMBL" id="JAUKTV010000001">
    <property type="protein sequence ID" value="KAK0747710.1"/>
    <property type="molecule type" value="Genomic_DNA"/>
</dbReference>
<sequence length="204" mass="22177">MPFTSPSPPPEAPQEQHEQQPGQDYQQSHNTAPQQGERIEAIQQVPREQALLPQLRFIFYSFSSLLAWFLGHVVSVYGQQRVTPYLDEFLKWLRDMANLLEGTVNITRGQEDGQGGYDGVAGGAGGVEEMDRVVELVDMDDEQDWGISALFEERPSSPTLSEVTSPLPSPAATVAPATVAPATSAPATSTSARARGPTGRRLTN</sequence>
<accession>A0AA40EY65</accession>
<feature type="compositionally biased region" description="Low complexity" evidence="1">
    <location>
        <begin position="164"/>
        <end position="192"/>
    </location>
</feature>
<keyword evidence="3" id="KW-1185">Reference proteome</keyword>
<evidence type="ECO:0000256" key="1">
    <source>
        <dbReference type="SAM" id="MobiDB-lite"/>
    </source>
</evidence>
<comment type="caution">
    <text evidence="2">The sequence shown here is derived from an EMBL/GenBank/DDBJ whole genome shotgun (WGS) entry which is preliminary data.</text>
</comment>
<reference evidence="2" key="1">
    <citation type="submission" date="2023-06" db="EMBL/GenBank/DDBJ databases">
        <title>Genome-scale phylogeny and comparative genomics of the fungal order Sordariales.</title>
        <authorList>
            <consortium name="Lawrence Berkeley National Laboratory"/>
            <person name="Hensen N."/>
            <person name="Bonometti L."/>
            <person name="Westerberg I."/>
            <person name="Brannstrom I.O."/>
            <person name="Guillou S."/>
            <person name="Cros-Aarteil S."/>
            <person name="Calhoun S."/>
            <person name="Haridas S."/>
            <person name="Kuo A."/>
            <person name="Mondo S."/>
            <person name="Pangilinan J."/>
            <person name="Riley R."/>
            <person name="Labutti K."/>
            <person name="Andreopoulos B."/>
            <person name="Lipzen A."/>
            <person name="Chen C."/>
            <person name="Yanf M."/>
            <person name="Daum C."/>
            <person name="Ng V."/>
            <person name="Clum A."/>
            <person name="Steindorff A."/>
            <person name="Ohm R."/>
            <person name="Martin F."/>
            <person name="Silar P."/>
            <person name="Natvig D."/>
            <person name="Lalanne C."/>
            <person name="Gautier V."/>
            <person name="Ament-Velasquez S.L."/>
            <person name="Kruys A."/>
            <person name="Hutchinson M.I."/>
            <person name="Powell A.J."/>
            <person name="Barry K."/>
            <person name="Miller A.N."/>
            <person name="Grigoriev I.V."/>
            <person name="Debuchy R."/>
            <person name="Gladieux P."/>
            <person name="Thoren M.H."/>
            <person name="Johannesson H."/>
        </authorList>
    </citation>
    <scope>NUCLEOTIDE SEQUENCE</scope>
    <source>
        <strain evidence="2">CBS 540.89</strain>
    </source>
</reference>
<evidence type="ECO:0000313" key="3">
    <source>
        <dbReference type="Proteomes" id="UP001172159"/>
    </source>
</evidence>
<gene>
    <name evidence="2" type="ORF">B0T21DRAFT_9314</name>
</gene>
<organism evidence="2 3">
    <name type="scientific">Apiosordaria backusii</name>
    <dbReference type="NCBI Taxonomy" id="314023"/>
    <lineage>
        <taxon>Eukaryota</taxon>
        <taxon>Fungi</taxon>
        <taxon>Dikarya</taxon>
        <taxon>Ascomycota</taxon>
        <taxon>Pezizomycotina</taxon>
        <taxon>Sordariomycetes</taxon>
        <taxon>Sordariomycetidae</taxon>
        <taxon>Sordariales</taxon>
        <taxon>Lasiosphaeriaceae</taxon>
        <taxon>Apiosordaria</taxon>
    </lineage>
</organism>
<proteinExistence type="predicted"/>
<dbReference type="AlphaFoldDB" id="A0AA40EY65"/>
<name>A0AA40EY65_9PEZI</name>
<feature type="region of interest" description="Disordered" evidence="1">
    <location>
        <begin position="156"/>
        <end position="204"/>
    </location>
</feature>
<feature type="region of interest" description="Disordered" evidence="1">
    <location>
        <begin position="1"/>
        <end position="35"/>
    </location>
</feature>
<feature type="compositionally biased region" description="Pro residues" evidence="1">
    <location>
        <begin position="1"/>
        <end position="12"/>
    </location>
</feature>
<dbReference type="Proteomes" id="UP001172159">
    <property type="component" value="Unassembled WGS sequence"/>
</dbReference>